<keyword evidence="2" id="KW-1185">Reference proteome</keyword>
<evidence type="ECO:0000313" key="2">
    <source>
        <dbReference type="Proteomes" id="UP001501578"/>
    </source>
</evidence>
<comment type="caution">
    <text evidence="1">The sequence shown here is derived from an EMBL/GenBank/DDBJ whole genome shotgun (WGS) entry which is preliminary data.</text>
</comment>
<proteinExistence type="predicted"/>
<dbReference type="EMBL" id="BAAAHQ010000023">
    <property type="protein sequence ID" value="GAA0935004.1"/>
    <property type="molecule type" value="Genomic_DNA"/>
</dbReference>
<dbReference type="Proteomes" id="UP001501578">
    <property type="component" value="Unassembled WGS sequence"/>
</dbReference>
<evidence type="ECO:0000313" key="1">
    <source>
        <dbReference type="EMBL" id="GAA0935004.1"/>
    </source>
</evidence>
<name>A0ABN1PZ34_9ACTN</name>
<reference evidence="1 2" key="1">
    <citation type="journal article" date="2019" name="Int. J. Syst. Evol. Microbiol.">
        <title>The Global Catalogue of Microorganisms (GCM) 10K type strain sequencing project: providing services to taxonomists for standard genome sequencing and annotation.</title>
        <authorList>
            <consortium name="The Broad Institute Genomics Platform"/>
            <consortium name="The Broad Institute Genome Sequencing Center for Infectious Disease"/>
            <person name="Wu L."/>
            <person name="Ma J."/>
        </authorList>
    </citation>
    <scope>NUCLEOTIDE SEQUENCE [LARGE SCALE GENOMIC DNA]</scope>
    <source>
        <strain evidence="1 2">JCM 11136</strain>
    </source>
</reference>
<sequence length="49" mass="5435">MQDLNVEAEAVITALRRRIDELSYENVLLSLAVDRLQQQLGAPIRKGAG</sequence>
<dbReference type="RefSeq" id="WP_343951699.1">
    <property type="nucleotide sequence ID" value="NZ_BAAAHQ010000023.1"/>
</dbReference>
<protein>
    <submittedName>
        <fullName evidence="1">Uncharacterized protein</fullName>
    </submittedName>
</protein>
<gene>
    <name evidence="1" type="ORF">GCM10009560_42750</name>
</gene>
<organism evidence="1 2">
    <name type="scientific">Nonomuraea longicatena</name>
    <dbReference type="NCBI Taxonomy" id="83682"/>
    <lineage>
        <taxon>Bacteria</taxon>
        <taxon>Bacillati</taxon>
        <taxon>Actinomycetota</taxon>
        <taxon>Actinomycetes</taxon>
        <taxon>Streptosporangiales</taxon>
        <taxon>Streptosporangiaceae</taxon>
        <taxon>Nonomuraea</taxon>
    </lineage>
</organism>
<accession>A0ABN1PZ34</accession>